<evidence type="ECO:0000256" key="5">
    <source>
        <dbReference type="ARBA" id="ARBA00023077"/>
    </source>
</evidence>
<dbReference type="Gene3D" id="2.60.40.1120">
    <property type="entry name" value="Carboxypeptidase-like, regulatory domain"/>
    <property type="match status" value="1"/>
</dbReference>
<sequence>MKKRFTLLMVFFLTSFVLAYAQDHTVKGVVKDKQGSPMPGVSVRLKNSKTGASTDGNGQYAISVPGKATLLFSAIGYTTVEVPVNNRSQVDVTLQEEAQGLSEVVVIGYGTATRKDATGAISSVKATQLENENPQSVADILKGNIAGLSVGLSTSAKGGGDLLVRGKSTLTAGSSPLIVLDGVIYNGQLSDINPNDIETVDVLKDASSLAVYGAKAATGVVAITTKKGRGDQPTITFNTNVGLAQLAQNMRPYTGEAFLNWRGDVMRSGGATAPYLYNDPRNLPAGVTIEQWLNLKPTDPVPTDLVGVWLGRLGLVANEKANYMAGKTVDWYDEIFRTGLRQDHTLSMSGKKDEISYYMSLGYQKNQNLIKGGEFSTVRARLNLEGQAAKFMTIGINAQYADRDESAIEADWGQLINLSPYGDMYNPDGTLRRIPTDDNGLNARNPFLNMTYNSRMNRQNTLFASLYTRVKLPFGITYQLNFSPGIDMYRTFDHASSKNPNVTTPGGSATRSNETRYNWQIDHLLKWSKTIADIHSFDVTLLANAEKYQTWWTQAGNEGFVPSDVLGYHNLSTGIKPTVNAEDKIYTGDALMARLNYSLMQRYNLTLSVRRDGYSVFGVNYKRATFPAAAFAWVFTEESFLKSLTWLDFGKLRVSYGINGNRDLRNPDNNTVDPYAALAILGSDKYQTVDGSGTASTVNTLAITSKMQNANLQWEQTKSFNVGLDFSVLKDRVTGSVDYYNKRTNHLLVKQTLPNVTGYGYVYSNVAEISNKGMDVSLTSRNITDGFIKWNTTFNFSFSRNKIVSLALPADDPGNGWFIGKDIDVIWDYKVLGIWQENEMAEAAKYTKGAIKPGDFKLEDVNGDYAYSDADKQFLGFRSPRFIFALRNEFNIFKNFDFSFQLLSNWGQKKEYNSAKNQPGSVGFARQNSYVLPYWTPENPINDYARLSSGTSGTSFNVFRDNSFIRLNTVALAYTIPQNLISKLRVKNAKIYANVNNAAVYTRNWNYWDPENNGPTPRYYTLGLNVSL</sequence>
<dbReference type="Gene3D" id="2.170.130.10">
    <property type="entry name" value="TonB-dependent receptor, plug domain"/>
    <property type="match status" value="1"/>
</dbReference>
<comment type="subcellular location">
    <subcellularLocation>
        <location evidence="1 8">Cell outer membrane</location>
        <topology evidence="1 8">Multi-pass membrane protein</topology>
    </subcellularLocation>
</comment>
<evidence type="ECO:0000256" key="8">
    <source>
        <dbReference type="PROSITE-ProRule" id="PRU01360"/>
    </source>
</evidence>
<dbReference type="EMBL" id="WNXC01000001">
    <property type="protein sequence ID" value="MBB2147622.1"/>
    <property type="molecule type" value="Genomic_DNA"/>
</dbReference>
<dbReference type="InterPro" id="IPR000531">
    <property type="entry name" value="Beta-barrel_TonB"/>
</dbReference>
<protein>
    <submittedName>
        <fullName evidence="13">SusC/RagA family TonB-linked outer membrane protein</fullName>
    </submittedName>
</protein>
<evidence type="ECO:0000256" key="7">
    <source>
        <dbReference type="ARBA" id="ARBA00023237"/>
    </source>
</evidence>
<keyword evidence="3 8" id="KW-1134">Transmembrane beta strand</keyword>
<keyword evidence="7 8" id="KW-0998">Cell outer membrane</keyword>
<dbReference type="InterPro" id="IPR023996">
    <property type="entry name" value="TonB-dep_OMP_SusC/RagA"/>
</dbReference>
<dbReference type="Gene3D" id="2.40.170.20">
    <property type="entry name" value="TonB-dependent receptor, beta-barrel domain"/>
    <property type="match status" value="1"/>
</dbReference>
<feature type="domain" description="TonB-dependent receptor plug" evidence="12">
    <location>
        <begin position="114"/>
        <end position="220"/>
    </location>
</feature>
<gene>
    <name evidence="13" type="ORF">GM920_01735</name>
</gene>
<dbReference type="NCBIfam" id="TIGR04057">
    <property type="entry name" value="SusC_RagA_signa"/>
    <property type="match status" value="1"/>
</dbReference>
<evidence type="ECO:0000256" key="2">
    <source>
        <dbReference type="ARBA" id="ARBA00022448"/>
    </source>
</evidence>
<keyword evidence="14" id="KW-1185">Reference proteome</keyword>
<evidence type="ECO:0000313" key="13">
    <source>
        <dbReference type="EMBL" id="MBB2147622.1"/>
    </source>
</evidence>
<dbReference type="SUPFAM" id="SSF49464">
    <property type="entry name" value="Carboxypeptidase regulatory domain-like"/>
    <property type="match status" value="1"/>
</dbReference>
<dbReference type="Pfam" id="PF00593">
    <property type="entry name" value="TonB_dep_Rec_b-barrel"/>
    <property type="match status" value="1"/>
</dbReference>
<keyword evidence="6 8" id="KW-0472">Membrane</keyword>
<reference evidence="13 14" key="1">
    <citation type="submission" date="2019-11" db="EMBL/GenBank/DDBJ databases">
        <title>Description of Pedobacter sp. LMG 31462T.</title>
        <authorList>
            <person name="Carlier A."/>
            <person name="Qi S."/>
            <person name="Vandamme P."/>
        </authorList>
    </citation>
    <scope>NUCLEOTIDE SEQUENCE [LARGE SCALE GENOMIC DNA]</scope>
    <source>
        <strain evidence="13 14">LMG 31462</strain>
    </source>
</reference>
<feature type="chain" id="PRO_5045596193" evidence="10">
    <location>
        <begin position="22"/>
        <end position="1028"/>
    </location>
</feature>
<dbReference type="Pfam" id="PF07715">
    <property type="entry name" value="Plug"/>
    <property type="match status" value="1"/>
</dbReference>
<dbReference type="PROSITE" id="PS52016">
    <property type="entry name" value="TONB_DEPENDENT_REC_3"/>
    <property type="match status" value="1"/>
</dbReference>
<evidence type="ECO:0000256" key="6">
    <source>
        <dbReference type="ARBA" id="ARBA00023136"/>
    </source>
</evidence>
<evidence type="ECO:0000256" key="1">
    <source>
        <dbReference type="ARBA" id="ARBA00004571"/>
    </source>
</evidence>
<dbReference type="InterPro" id="IPR023997">
    <property type="entry name" value="TonB-dep_OMP_SusC/RagA_CS"/>
</dbReference>
<keyword evidence="5 9" id="KW-0798">TonB box</keyword>
<dbReference type="NCBIfam" id="TIGR04056">
    <property type="entry name" value="OMP_RagA_SusC"/>
    <property type="match status" value="1"/>
</dbReference>
<comment type="similarity">
    <text evidence="8 9">Belongs to the TonB-dependent receptor family.</text>
</comment>
<organism evidence="13 14">
    <name type="scientific">Pedobacter gandavensis</name>
    <dbReference type="NCBI Taxonomy" id="2679963"/>
    <lineage>
        <taxon>Bacteria</taxon>
        <taxon>Pseudomonadati</taxon>
        <taxon>Bacteroidota</taxon>
        <taxon>Sphingobacteriia</taxon>
        <taxon>Sphingobacteriales</taxon>
        <taxon>Sphingobacteriaceae</taxon>
        <taxon>Pedobacter</taxon>
    </lineage>
</organism>
<dbReference type="Pfam" id="PF13715">
    <property type="entry name" value="CarbopepD_reg_2"/>
    <property type="match status" value="1"/>
</dbReference>
<dbReference type="InterPro" id="IPR008969">
    <property type="entry name" value="CarboxyPept-like_regulatory"/>
</dbReference>
<evidence type="ECO:0000313" key="14">
    <source>
        <dbReference type="Proteomes" id="UP000636110"/>
    </source>
</evidence>
<accession>A0ABR6ER12</accession>
<dbReference type="InterPro" id="IPR012910">
    <property type="entry name" value="Plug_dom"/>
</dbReference>
<evidence type="ECO:0000256" key="9">
    <source>
        <dbReference type="RuleBase" id="RU003357"/>
    </source>
</evidence>
<proteinExistence type="inferred from homology"/>
<evidence type="ECO:0000256" key="3">
    <source>
        <dbReference type="ARBA" id="ARBA00022452"/>
    </source>
</evidence>
<evidence type="ECO:0000259" key="12">
    <source>
        <dbReference type="Pfam" id="PF07715"/>
    </source>
</evidence>
<comment type="caution">
    <text evidence="13">The sequence shown here is derived from an EMBL/GenBank/DDBJ whole genome shotgun (WGS) entry which is preliminary data.</text>
</comment>
<evidence type="ECO:0000259" key="11">
    <source>
        <dbReference type="Pfam" id="PF00593"/>
    </source>
</evidence>
<dbReference type="InterPro" id="IPR039426">
    <property type="entry name" value="TonB-dep_rcpt-like"/>
</dbReference>
<keyword evidence="10" id="KW-0732">Signal</keyword>
<keyword evidence="4 8" id="KW-0812">Transmembrane</keyword>
<dbReference type="InterPro" id="IPR036942">
    <property type="entry name" value="Beta-barrel_TonB_sf"/>
</dbReference>
<evidence type="ECO:0000256" key="4">
    <source>
        <dbReference type="ARBA" id="ARBA00022692"/>
    </source>
</evidence>
<dbReference type="RefSeq" id="WP_182952889.1">
    <property type="nucleotide sequence ID" value="NZ_WNXC01000001.1"/>
</dbReference>
<evidence type="ECO:0000256" key="10">
    <source>
        <dbReference type="SAM" id="SignalP"/>
    </source>
</evidence>
<dbReference type="InterPro" id="IPR037066">
    <property type="entry name" value="Plug_dom_sf"/>
</dbReference>
<keyword evidence="2 8" id="KW-0813">Transport</keyword>
<dbReference type="SUPFAM" id="SSF56935">
    <property type="entry name" value="Porins"/>
    <property type="match status" value="1"/>
</dbReference>
<name>A0ABR6ER12_9SPHI</name>
<feature type="signal peptide" evidence="10">
    <location>
        <begin position="1"/>
        <end position="21"/>
    </location>
</feature>
<dbReference type="Proteomes" id="UP000636110">
    <property type="component" value="Unassembled WGS sequence"/>
</dbReference>
<feature type="domain" description="TonB-dependent receptor-like beta-barrel" evidence="11">
    <location>
        <begin position="416"/>
        <end position="997"/>
    </location>
</feature>